<comment type="caution">
    <text evidence="5">The sequence shown here is derived from an EMBL/GenBank/DDBJ whole genome shotgun (WGS) entry which is preliminary data.</text>
</comment>
<dbReference type="EMBL" id="CABFNQ020000682">
    <property type="protein sequence ID" value="CAH0022706.1"/>
    <property type="molecule type" value="Genomic_DNA"/>
</dbReference>
<dbReference type="Proteomes" id="UP000696573">
    <property type="component" value="Unassembled WGS sequence"/>
</dbReference>
<dbReference type="AlphaFoldDB" id="A0A9N9YL79"/>
<name>A0A9N9YL79_9HYPO</name>
<dbReference type="OrthoDB" id="442176at2759"/>
<dbReference type="InterPro" id="IPR006674">
    <property type="entry name" value="HD_domain"/>
</dbReference>
<dbReference type="GO" id="GO:0019205">
    <property type="term" value="F:nucleobase-containing compound kinase activity"/>
    <property type="evidence" value="ECO:0007669"/>
    <property type="project" value="InterPro"/>
</dbReference>
<keyword evidence="3" id="KW-0418">Kinase</keyword>
<accession>A0A9N9YL79</accession>
<evidence type="ECO:0000313" key="5">
    <source>
        <dbReference type="EMBL" id="CAH0022706.1"/>
    </source>
</evidence>
<dbReference type="Gene3D" id="1.10.3210.10">
    <property type="entry name" value="Hypothetical protein af1432"/>
    <property type="match status" value="1"/>
</dbReference>
<evidence type="ECO:0000259" key="4">
    <source>
        <dbReference type="Pfam" id="PF13023"/>
    </source>
</evidence>
<dbReference type="PANTHER" id="PTHR23359">
    <property type="entry name" value="NUCLEOTIDE KINASE"/>
    <property type="match status" value="1"/>
</dbReference>
<dbReference type="InterPro" id="IPR000850">
    <property type="entry name" value="Adenylat/UMP-CMP_kin"/>
</dbReference>
<evidence type="ECO:0000256" key="3">
    <source>
        <dbReference type="ARBA" id="ARBA00022777"/>
    </source>
</evidence>
<sequence>MSYLTVPLPFREARYMAEHIREVTLRRHQVPPPELLQVHTDLMVRLCYLHPDIEDRDVNKLVMMCMIHDLNQVVAIDETIPQGTCPNQRQWEERETIFYLETRLKPSNPALAQALFNLWKEYGANETFLAKLFREIRDLVRFHRAFMHEKRAQRIYAYHYIERLRLCIGNEWLQVIADSILDSWIVVKEIQNAGPIYFVFGGPGSGKTFVCERLSATHGLEHISVAALIEEEANDPSSARGITINTNRSRGRPIPVDLSISLLKDRLRQADGSGILIDGFPASMDELREFEKEV</sequence>
<evidence type="ECO:0000256" key="1">
    <source>
        <dbReference type="ARBA" id="ARBA00022679"/>
    </source>
</evidence>
<dbReference type="InterPro" id="IPR027417">
    <property type="entry name" value="P-loop_NTPase"/>
</dbReference>
<dbReference type="GO" id="GO:0006139">
    <property type="term" value="P:nucleobase-containing compound metabolic process"/>
    <property type="evidence" value="ECO:0007669"/>
    <property type="project" value="InterPro"/>
</dbReference>
<dbReference type="GO" id="GO:0005524">
    <property type="term" value="F:ATP binding"/>
    <property type="evidence" value="ECO:0007669"/>
    <property type="project" value="InterPro"/>
</dbReference>
<keyword evidence="2" id="KW-0547">Nucleotide-binding</keyword>
<gene>
    <name evidence="5" type="ORF">CRHIZ90672A_00012826</name>
</gene>
<evidence type="ECO:0000313" key="6">
    <source>
        <dbReference type="Proteomes" id="UP000696573"/>
    </source>
</evidence>
<dbReference type="SUPFAM" id="SSF52540">
    <property type="entry name" value="P-loop containing nucleoside triphosphate hydrolases"/>
    <property type="match status" value="1"/>
</dbReference>
<reference evidence="5" key="1">
    <citation type="submission" date="2021-10" db="EMBL/GenBank/DDBJ databases">
        <authorList>
            <person name="Piombo E."/>
        </authorList>
    </citation>
    <scope>NUCLEOTIDE SEQUENCE</scope>
</reference>
<dbReference type="Pfam" id="PF13023">
    <property type="entry name" value="HD_3"/>
    <property type="match status" value="1"/>
</dbReference>
<dbReference type="SUPFAM" id="SSF109604">
    <property type="entry name" value="HD-domain/PDEase-like"/>
    <property type="match status" value="1"/>
</dbReference>
<keyword evidence="1" id="KW-0808">Transferase</keyword>
<organism evidence="5 6">
    <name type="scientific">Clonostachys rhizophaga</name>
    <dbReference type="NCBI Taxonomy" id="160324"/>
    <lineage>
        <taxon>Eukaryota</taxon>
        <taxon>Fungi</taxon>
        <taxon>Dikarya</taxon>
        <taxon>Ascomycota</taxon>
        <taxon>Pezizomycotina</taxon>
        <taxon>Sordariomycetes</taxon>
        <taxon>Hypocreomycetidae</taxon>
        <taxon>Hypocreales</taxon>
        <taxon>Bionectriaceae</taxon>
        <taxon>Clonostachys</taxon>
    </lineage>
</organism>
<keyword evidence="6" id="KW-1185">Reference proteome</keyword>
<evidence type="ECO:0000256" key="2">
    <source>
        <dbReference type="ARBA" id="ARBA00022741"/>
    </source>
</evidence>
<dbReference type="Gene3D" id="3.40.50.300">
    <property type="entry name" value="P-loop containing nucleotide triphosphate hydrolases"/>
    <property type="match status" value="1"/>
</dbReference>
<proteinExistence type="predicted"/>
<feature type="domain" description="HD" evidence="4">
    <location>
        <begin position="39"/>
        <end position="140"/>
    </location>
</feature>
<dbReference type="Pfam" id="PF00406">
    <property type="entry name" value="ADK"/>
    <property type="match status" value="1"/>
</dbReference>
<protein>
    <recommendedName>
        <fullName evidence="4">HD domain-containing protein</fullName>
    </recommendedName>
</protein>